<dbReference type="PANTHER" id="PTHR11638:SF174">
    <property type="entry name" value="AAA+ ATPASE DOMAIN-CONTAINING PROTEIN"/>
    <property type="match status" value="1"/>
</dbReference>
<keyword evidence="3" id="KW-0143">Chaperone</keyword>
<feature type="compositionally biased region" description="Pro residues" evidence="4">
    <location>
        <begin position="244"/>
        <end position="253"/>
    </location>
</feature>
<dbReference type="GO" id="GO:0034605">
    <property type="term" value="P:cellular response to heat"/>
    <property type="evidence" value="ECO:0007669"/>
    <property type="project" value="TreeGrafter"/>
</dbReference>
<dbReference type="GO" id="GO:0005737">
    <property type="term" value="C:cytoplasm"/>
    <property type="evidence" value="ECO:0007669"/>
    <property type="project" value="TreeGrafter"/>
</dbReference>
<dbReference type="Proteomes" id="UP000006038">
    <property type="component" value="Unassembled WGS sequence"/>
</dbReference>
<dbReference type="OMA" id="VHAKWSS"/>
<accession>J3LDK1</accession>
<dbReference type="Gene3D" id="3.40.50.300">
    <property type="entry name" value="P-loop containing nucleotide triphosphate hydrolases"/>
    <property type="match status" value="3"/>
</dbReference>
<dbReference type="InterPro" id="IPR001270">
    <property type="entry name" value="ClpA/B"/>
</dbReference>
<organism evidence="7">
    <name type="scientific">Oryza brachyantha</name>
    <name type="common">malo sina</name>
    <dbReference type="NCBI Taxonomy" id="4533"/>
    <lineage>
        <taxon>Eukaryota</taxon>
        <taxon>Viridiplantae</taxon>
        <taxon>Streptophyta</taxon>
        <taxon>Embryophyta</taxon>
        <taxon>Tracheophyta</taxon>
        <taxon>Spermatophyta</taxon>
        <taxon>Magnoliopsida</taxon>
        <taxon>Liliopsida</taxon>
        <taxon>Poales</taxon>
        <taxon>Poaceae</taxon>
        <taxon>BOP clade</taxon>
        <taxon>Oryzoideae</taxon>
        <taxon>Oryzeae</taxon>
        <taxon>Oryzinae</taxon>
        <taxon>Oryza</taxon>
    </lineage>
</organism>
<dbReference type="EnsemblPlants" id="OB02G27180.1">
    <property type="protein sequence ID" value="OB02G27180.1"/>
    <property type="gene ID" value="OB02G27180"/>
</dbReference>
<dbReference type="PRINTS" id="PR00300">
    <property type="entry name" value="CLPPROTEASEA"/>
</dbReference>
<dbReference type="Gramene" id="OB02G27180.1">
    <property type="protein sequence ID" value="OB02G27180.1"/>
    <property type="gene ID" value="OB02G27180"/>
</dbReference>
<dbReference type="GO" id="GO:0005524">
    <property type="term" value="F:ATP binding"/>
    <property type="evidence" value="ECO:0007669"/>
    <property type="project" value="UniProtKB-KW"/>
</dbReference>
<dbReference type="SMART" id="SM01086">
    <property type="entry name" value="ClpB_D2-small"/>
    <property type="match status" value="1"/>
</dbReference>
<dbReference type="GO" id="GO:0016887">
    <property type="term" value="F:ATP hydrolysis activity"/>
    <property type="evidence" value="ECO:0007669"/>
    <property type="project" value="InterPro"/>
</dbReference>
<dbReference type="Pfam" id="PF00004">
    <property type="entry name" value="AAA"/>
    <property type="match status" value="1"/>
</dbReference>
<name>J3LDK1_ORYBR</name>
<evidence type="ECO:0000313" key="8">
    <source>
        <dbReference type="Proteomes" id="UP000006038"/>
    </source>
</evidence>
<dbReference type="eggNOG" id="KOG1051">
    <property type="taxonomic scope" value="Eukaryota"/>
</dbReference>
<feature type="domain" description="AAA+ ATPase" evidence="5">
    <location>
        <begin position="331"/>
        <end position="477"/>
    </location>
</feature>
<reference evidence="7" key="1">
    <citation type="submission" date="2013-04" db="UniProtKB">
        <authorList>
            <consortium name="EnsemblPlants"/>
        </authorList>
    </citation>
    <scope>IDENTIFICATION</scope>
</reference>
<dbReference type="HOGENOM" id="CLU_005070_8_0_1"/>
<dbReference type="InterPro" id="IPR003959">
    <property type="entry name" value="ATPase_AAA_core"/>
</dbReference>
<dbReference type="SMART" id="SM00382">
    <property type="entry name" value="AAA"/>
    <property type="match status" value="2"/>
</dbReference>
<dbReference type="Pfam" id="PF10431">
    <property type="entry name" value="ClpB_D2-small"/>
    <property type="match status" value="1"/>
</dbReference>
<dbReference type="InterPro" id="IPR041546">
    <property type="entry name" value="ClpA/ClpB_AAA_lid"/>
</dbReference>
<dbReference type="PANTHER" id="PTHR11638">
    <property type="entry name" value="ATP-DEPENDENT CLP PROTEASE"/>
    <property type="match status" value="1"/>
</dbReference>
<dbReference type="Pfam" id="PF17871">
    <property type="entry name" value="AAA_lid_9"/>
    <property type="match status" value="1"/>
</dbReference>
<feature type="domain" description="Clp ATPase C-terminal" evidence="6">
    <location>
        <begin position="801"/>
        <end position="889"/>
    </location>
</feature>
<dbReference type="SUPFAM" id="SSF52540">
    <property type="entry name" value="P-loop containing nucleoside triphosphate hydrolases"/>
    <property type="match status" value="2"/>
</dbReference>
<evidence type="ECO:0000256" key="1">
    <source>
        <dbReference type="ARBA" id="ARBA00022741"/>
    </source>
</evidence>
<dbReference type="Gene3D" id="1.10.8.60">
    <property type="match status" value="1"/>
</dbReference>
<feature type="domain" description="AAA+ ATPase" evidence="5">
    <location>
        <begin position="629"/>
        <end position="774"/>
    </location>
</feature>
<protein>
    <recommendedName>
        <fullName evidence="9">Clp R domain-containing protein</fullName>
    </recommendedName>
</protein>
<sequence length="953" mass="100479">MSAQGSLLPIDVDDAPGSSSARIREPVGLGQSPPDATAAAAPRGVSVKVEPSDGQTTPGDGGAPVDRRALSRTMDILAMGKRLRSQVATELVVAAAGVPGGLPGHGVASPSVLPAVAPAPAVPANAATDAAAAPGYVAPTPTFLLPELTPPPLMLPPLPPALFAPSVPPGFSVLGNPSNFNFPIPPPPMPLLPPPLPPAGCSTFATSSSLMTPLLLPAPLPFAPSPAVFSLFGNGNSSSSNTSMPPPPPPPPSSSDCSDVLGRPFSFLDLLRKGDSGKPPADSQPEPNVAAPKAAALGEYGRDLTATAGMDPVLGRDDVIDHVVCILCRRIKNSVVLVGEPGVGKTAIAEGLAQRIAAGTVPAPLASARVVEVDLGAIVAGTQFRGMFEERMRDVIREAEESAGKVVLFIDELHMLVGAGQGGMGAMDGANLLKPALARSRVRCVGATTFEEYGKYIENDGAFERRFQKVLVEEPSVAATIAILEGLKTKLEEHHEIKIQDDALIAAVHLANRYVTGRRFPDKAINLIDEACATAKMQGYKQLNGNNEQHNIENAVREATEVTSDQVAQVVNRWTGIPVGTLGKEEKQKLLGLADRLRERVVGQDEAVNLVAEAVIRSRAGLDDQSGEPVGSFLFLGSTGVGKTELAKALAEQLFGTEEMLLRFNMSEFVGANAVMRLIGEHPSSHSSHVDGGGQLTEKVRQHPYSVILFDEIEKADPAVLSIFLQVLDAGILTDGNGRTVDFKNAIIVMTSNVGAEHMMEALVGRKSIEEAIFLVVKEAQKYFKPEFVSRLTEVVIFKPLSISELKEIASIQLKAMAARVAEKGITLTTSDAALDVILHKSHNLSGGRSVRRLVKKIVTTKLSEMLVKGEVEEGTIVTIDATQDRKELKYNVLKKAAPSEHQFAESSSRRAAGKMPAVVEISSDDDSDSDVAVAAPMAKRMKGATIRSSLCM</sequence>
<dbReference type="AlphaFoldDB" id="J3LDK1"/>
<evidence type="ECO:0000313" key="7">
    <source>
        <dbReference type="EnsemblPlants" id="OB02G27180.1"/>
    </source>
</evidence>
<evidence type="ECO:0000259" key="6">
    <source>
        <dbReference type="SMART" id="SM01086"/>
    </source>
</evidence>
<feature type="region of interest" description="Disordered" evidence="4">
    <location>
        <begin position="236"/>
        <end position="258"/>
    </location>
</feature>
<dbReference type="InterPro" id="IPR027417">
    <property type="entry name" value="P-loop_NTPase"/>
</dbReference>
<dbReference type="Pfam" id="PF07724">
    <property type="entry name" value="AAA_2"/>
    <property type="match status" value="1"/>
</dbReference>
<dbReference type="InterPro" id="IPR003593">
    <property type="entry name" value="AAA+_ATPase"/>
</dbReference>
<keyword evidence="8" id="KW-1185">Reference proteome</keyword>
<dbReference type="InterPro" id="IPR019489">
    <property type="entry name" value="Clp_ATPase_C"/>
</dbReference>
<keyword evidence="1" id="KW-0547">Nucleotide-binding</keyword>
<evidence type="ECO:0000259" key="5">
    <source>
        <dbReference type="SMART" id="SM00382"/>
    </source>
</evidence>
<evidence type="ECO:0000256" key="2">
    <source>
        <dbReference type="ARBA" id="ARBA00022840"/>
    </source>
</evidence>
<evidence type="ECO:0008006" key="9">
    <source>
        <dbReference type="Google" id="ProtNLM"/>
    </source>
</evidence>
<dbReference type="FunFam" id="3.40.50.300:FF:000025">
    <property type="entry name" value="ATP-dependent Clp protease subunit"/>
    <property type="match status" value="1"/>
</dbReference>
<dbReference type="CDD" id="cd19499">
    <property type="entry name" value="RecA-like_ClpB_Hsp104-like"/>
    <property type="match status" value="1"/>
</dbReference>
<evidence type="ECO:0000256" key="3">
    <source>
        <dbReference type="ARBA" id="ARBA00023186"/>
    </source>
</evidence>
<keyword evidence="2" id="KW-0067">ATP-binding</keyword>
<dbReference type="STRING" id="4533.J3LDK1"/>
<feature type="region of interest" description="Disordered" evidence="4">
    <location>
        <begin position="1"/>
        <end position="68"/>
    </location>
</feature>
<proteinExistence type="predicted"/>
<dbReference type="InterPro" id="IPR050130">
    <property type="entry name" value="ClpA_ClpB"/>
</dbReference>
<evidence type="ECO:0000256" key="4">
    <source>
        <dbReference type="SAM" id="MobiDB-lite"/>
    </source>
</evidence>
<dbReference type="CDD" id="cd00009">
    <property type="entry name" value="AAA"/>
    <property type="match status" value="1"/>
</dbReference>